<organism evidence="2 3">
    <name type="scientific">Reticulomyxa filosa</name>
    <dbReference type="NCBI Taxonomy" id="46433"/>
    <lineage>
        <taxon>Eukaryota</taxon>
        <taxon>Sar</taxon>
        <taxon>Rhizaria</taxon>
        <taxon>Retaria</taxon>
        <taxon>Foraminifera</taxon>
        <taxon>Monothalamids</taxon>
        <taxon>Reticulomyxidae</taxon>
        <taxon>Reticulomyxa</taxon>
    </lineage>
</organism>
<dbReference type="SUPFAM" id="SSF51161">
    <property type="entry name" value="Trimeric LpxA-like enzymes"/>
    <property type="match status" value="1"/>
</dbReference>
<accession>X6LUC6</accession>
<dbReference type="OrthoDB" id="1733332at2759"/>
<evidence type="ECO:0000313" key="2">
    <source>
        <dbReference type="EMBL" id="ETO04961.1"/>
    </source>
</evidence>
<sequence>MYLEEIAKMKDSRLCPSKQGIIGHVIIDSSAKFSPTAVIGPDVVIGPNVTIGANVRIKNSTILANTSILDGAYIDGSIVGWKSRIGRWARLQALCILGEDVSVKDEVCLFGTTVCPHKDVKENHLKEGDVLL</sequence>
<dbReference type="Pfam" id="PF25087">
    <property type="entry name" value="GMPPB_C"/>
    <property type="match status" value="1"/>
</dbReference>
<gene>
    <name evidence="2" type="ORF">RFI_32435</name>
</gene>
<comment type="caution">
    <text evidence="2">The sequence shown here is derived from an EMBL/GenBank/DDBJ whole genome shotgun (WGS) entry which is preliminary data.</text>
</comment>
<evidence type="ECO:0000259" key="1">
    <source>
        <dbReference type="Pfam" id="PF25087"/>
    </source>
</evidence>
<dbReference type="EMBL" id="ASPP01028708">
    <property type="protein sequence ID" value="ETO04961.1"/>
    <property type="molecule type" value="Genomic_DNA"/>
</dbReference>
<dbReference type="InterPro" id="IPR011004">
    <property type="entry name" value="Trimer_LpxA-like_sf"/>
</dbReference>
<feature type="domain" description="Mannose-1-phosphate guanyltransferase C-terminal" evidence="1">
    <location>
        <begin position="21"/>
        <end position="127"/>
    </location>
</feature>
<dbReference type="InterPro" id="IPR056729">
    <property type="entry name" value="GMPPB_C"/>
</dbReference>
<reference evidence="2 3" key="1">
    <citation type="journal article" date="2013" name="Curr. Biol.">
        <title>The Genome of the Foraminiferan Reticulomyxa filosa.</title>
        <authorList>
            <person name="Glockner G."/>
            <person name="Hulsmann N."/>
            <person name="Schleicher M."/>
            <person name="Noegel A.A."/>
            <person name="Eichinger L."/>
            <person name="Gallinger C."/>
            <person name="Pawlowski J."/>
            <person name="Sierra R."/>
            <person name="Euteneuer U."/>
            <person name="Pillet L."/>
            <person name="Moustafa A."/>
            <person name="Platzer M."/>
            <person name="Groth M."/>
            <person name="Szafranski K."/>
            <person name="Schliwa M."/>
        </authorList>
    </citation>
    <scope>NUCLEOTIDE SEQUENCE [LARGE SCALE GENOMIC DNA]</scope>
</reference>
<keyword evidence="3" id="KW-1185">Reference proteome</keyword>
<dbReference type="PANTHER" id="PTHR22572">
    <property type="entry name" value="SUGAR-1-PHOSPHATE GUANYL TRANSFERASE"/>
    <property type="match status" value="1"/>
</dbReference>
<name>X6LUC6_RETFI</name>
<dbReference type="Gene3D" id="2.160.10.10">
    <property type="entry name" value="Hexapeptide repeat proteins"/>
    <property type="match status" value="1"/>
</dbReference>
<dbReference type="AlphaFoldDB" id="X6LUC6"/>
<dbReference type="Proteomes" id="UP000023152">
    <property type="component" value="Unassembled WGS sequence"/>
</dbReference>
<dbReference type="InterPro" id="IPR050486">
    <property type="entry name" value="Mannose-1P_guanyltransferase"/>
</dbReference>
<proteinExistence type="predicted"/>
<protein>
    <recommendedName>
        <fullName evidence="1">Mannose-1-phosphate guanyltransferase C-terminal domain-containing protein</fullName>
    </recommendedName>
</protein>
<evidence type="ECO:0000313" key="3">
    <source>
        <dbReference type="Proteomes" id="UP000023152"/>
    </source>
</evidence>